<dbReference type="PANTHER" id="PTHR23513">
    <property type="entry name" value="INTEGRAL MEMBRANE EFFLUX PROTEIN-RELATED"/>
    <property type="match status" value="1"/>
</dbReference>
<keyword evidence="5 6" id="KW-0472">Membrane</keyword>
<feature type="transmembrane region" description="Helical" evidence="6">
    <location>
        <begin position="23"/>
        <end position="49"/>
    </location>
</feature>
<feature type="transmembrane region" description="Helical" evidence="6">
    <location>
        <begin position="378"/>
        <end position="402"/>
    </location>
</feature>
<proteinExistence type="predicted"/>
<evidence type="ECO:0000256" key="1">
    <source>
        <dbReference type="ARBA" id="ARBA00004651"/>
    </source>
</evidence>
<dbReference type="SUPFAM" id="SSF103473">
    <property type="entry name" value="MFS general substrate transporter"/>
    <property type="match status" value="1"/>
</dbReference>
<accession>A0A6A6TKF1</accession>
<reference evidence="7" key="1">
    <citation type="journal article" date="2020" name="Stud. Mycol.">
        <title>101 Dothideomycetes genomes: a test case for predicting lifestyles and emergence of pathogens.</title>
        <authorList>
            <person name="Haridas S."/>
            <person name="Albert R."/>
            <person name="Binder M."/>
            <person name="Bloem J."/>
            <person name="Labutti K."/>
            <person name="Salamov A."/>
            <person name="Andreopoulos B."/>
            <person name="Baker S."/>
            <person name="Barry K."/>
            <person name="Bills G."/>
            <person name="Bluhm B."/>
            <person name="Cannon C."/>
            <person name="Castanera R."/>
            <person name="Culley D."/>
            <person name="Daum C."/>
            <person name="Ezra D."/>
            <person name="Gonzalez J."/>
            <person name="Henrissat B."/>
            <person name="Kuo A."/>
            <person name="Liang C."/>
            <person name="Lipzen A."/>
            <person name="Lutzoni F."/>
            <person name="Magnuson J."/>
            <person name="Mondo S."/>
            <person name="Nolan M."/>
            <person name="Ohm R."/>
            <person name="Pangilinan J."/>
            <person name="Park H.-J."/>
            <person name="Ramirez L."/>
            <person name="Alfaro M."/>
            <person name="Sun H."/>
            <person name="Tritt A."/>
            <person name="Yoshinaga Y."/>
            <person name="Zwiers L.-H."/>
            <person name="Turgeon B."/>
            <person name="Goodwin S."/>
            <person name="Spatafora J."/>
            <person name="Crous P."/>
            <person name="Grigoriev I."/>
        </authorList>
    </citation>
    <scope>NUCLEOTIDE SEQUENCE</scope>
    <source>
        <strain evidence="7">CBS 122681</strain>
    </source>
</reference>
<evidence type="ECO:0000256" key="4">
    <source>
        <dbReference type="ARBA" id="ARBA00022989"/>
    </source>
</evidence>
<dbReference type="EMBL" id="MU004301">
    <property type="protein sequence ID" value="KAF2660222.1"/>
    <property type="molecule type" value="Genomic_DNA"/>
</dbReference>
<organism evidence="7 8">
    <name type="scientific">Lophiostoma macrostomum CBS 122681</name>
    <dbReference type="NCBI Taxonomy" id="1314788"/>
    <lineage>
        <taxon>Eukaryota</taxon>
        <taxon>Fungi</taxon>
        <taxon>Dikarya</taxon>
        <taxon>Ascomycota</taxon>
        <taxon>Pezizomycotina</taxon>
        <taxon>Dothideomycetes</taxon>
        <taxon>Pleosporomycetidae</taxon>
        <taxon>Pleosporales</taxon>
        <taxon>Lophiostomataceae</taxon>
        <taxon>Lophiostoma</taxon>
    </lineage>
</organism>
<gene>
    <name evidence="7" type="ORF">K491DRAFT_589689</name>
</gene>
<feature type="transmembrane region" description="Helical" evidence="6">
    <location>
        <begin position="188"/>
        <end position="210"/>
    </location>
</feature>
<evidence type="ECO:0000256" key="6">
    <source>
        <dbReference type="SAM" id="Phobius"/>
    </source>
</evidence>
<feature type="transmembrane region" description="Helical" evidence="6">
    <location>
        <begin position="471"/>
        <end position="496"/>
    </location>
</feature>
<dbReference type="OrthoDB" id="5344169at2759"/>
<evidence type="ECO:0000313" key="7">
    <source>
        <dbReference type="EMBL" id="KAF2660222.1"/>
    </source>
</evidence>
<keyword evidence="8" id="KW-1185">Reference proteome</keyword>
<dbReference type="AlphaFoldDB" id="A0A6A6TKF1"/>
<dbReference type="InterPro" id="IPR011701">
    <property type="entry name" value="MFS"/>
</dbReference>
<feature type="transmembrane region" description="Helical" evidence="6">
    <location>
        <begin position="432"/>
        <end position="451"/>
    </location>
</feature>
<keyword evidence="3 6" id="KW-0812">Transmembrane</keyword>
<evidence type="ECO:0000256" key="3">
    <source>
        <dbReference type="ARBA" id="ARBA00022692"/>
    </source>
</evidence>
<evidence type="ECO:0000313" key="8">
    <source>
        <dbReference type="Proteomes" id="UP000799324"/>
    </source>
</evidence>
<keyword evidence="4 6" id="KW-1133">Transmembrane helix</keyword>
<dbReference type="GO" id="GO:0005886">
    <property type="term" value="C:plasma membrane"/>
    <property type="evidence" value="ECO:0007669"/>
    <property type="project" value="UniProtKB-SubCell"/>
</dbReference>
<name>A0A6A6TKF1_9PLEO</name>
<feature type="transmembrane region" description="Helical" evidence="6">
    <location>
        <begin position="350"/>
        <end position="366"/>
    </location>
</feature>
<protein>
    <recommendedName>
        <fullName evidence="9">MFS general substrate transporter</fullName>
    </recommendedName>
</protein>
<feature type="transmembrane region" description="Helical" evidence="6">
    <location>
        <begin position="216"/>
        <end position="236"/>
    </location>
</feature>
<evidence type="ECO:0000256" key="5">
    <source>
        <dbReference type="ARBA" id="ARBA00023136"/>
    </source>
</evidence>
<keyword evidence="2" id="KW-1003">Cell membrane</keyword>
<feature type="transmembrane region" description="Helical" evidence="6">
    <location>
        <begin position="150"/>
        <end position="167"/>
    </location>
</feature>
<dbReference type="GO" id="GO:0022857">
    <property type="term" value="F:transmembrane transporter activity"/>
    <property type="evidence" value="ECO:0007669"/>
    <property type="project" value="InterPro"/>
</dbReference>
<dbReference type="InterPro" id="IPR036259">
    <property type="entry name" value="MFS_trans_sf"/>
</dbReference>
<feature type="transmembrane region" description="Helical" evidence="6">
    <location>
        <begin position="320"/>
        <end position="343"/>
    </location>
</feature>
<dbReference type="Proteomes" id="UP000799324">
    <property type="component" value="Unassembled WGS sequence"/>
</dbReference>
<sequence>MAPSIAPLTEAWKSFTPAERRNIAVYICGIMLYKFGLEAFNGSVVALATNRYDELARSTQTPAKTFERVGLLTGLNQAFQCVGSILIAPLVKRYPTKNVLSCAVLIFGVFSALLLIVDAATGGTFVPAAYSDSHAKNDFAYYGKYNTDGMIPIYCVCGVVYGMVELIRRVIPRDIVGGNVQKLRRMDALVHIFYEVSGTAGAFLTALALIPRFGNNYSFLVTPIFFAFASITWFFVDQSYFEQEEAPALVDQPTYVKSVLSGFWLFFESVYTGAHIIFTKRKFIWLLPGYAIALYGHRYLENGLAPAIAKRYLGNSAWSQIIVGGSNLGELFGAGFVFVFTSLITTPMPWLRIDAIMLLVVWYLPYWSPPKGDANYAWIAAATFLPISFGWAAGDVSLAAYIQASLARIESKSKNVSALGAVMVRRFHYNHLILTSLSAFLYSTYIVTYAITSPILGRYIDSVSNSHDEDIHVAIQNVAGVQFTIIFILVFTATFVPKGAFATNPRILSDEELDDDIFNNDGEDDESIFSLKGRVKTDDAHATRENSDT</sequence>
<dbReference type="Pfam" id="PF07690">
    <property type="entry name" value="MFS_1"/>
    <property type="match status" value="1"/>
</dbReference>
<comment type="subcellular location">
    <subcellularLocation>
        <location evidence="1">Cell membrane</location>
        <topology evidence="1">Multi-pass membrane protein</topology>
    </subcellularLocation>
</comment>
<feature type="transmembrane region" description="Helical" evidence="6">
    <location>
        <begin position="103"/>
        <end position="130"/>
    </location>
</feature>
<evidence type="ECO:0000256" key="2">
    <source>
        <dbReference type="ARBA" id="ARBA00022475"/>
    </source>
</evidence>
<dbReference type="PANTHER" id="PTHR23513:SF6">
    <property type="entry name" value="MAJOR FACILITATOR SUPERFAMILY ASSOCIATED DOMAIN-CONTAINING PROTEIN"/>
    <property type="match status" value="1"/>
</dbReference>
<evidence type="ECO:0008006" key="9">
    <source>
        <dbReference type="Google" id="ProtNLM"/>
    </source>
</evidence>
<dbReference type="Gene3D" id="1.20.1250.20">
    <property type="entry name" value="MFS general substrate transporter like domains"/>
    <property type="match status" value="1"/>
</dbReference>